<feature type="transmembrane region" description="Helical" evidence="2">
    <location>
        <begin position="7"/>
        <end position="28"/>
    </location>
</feature>
<keyword evidence="6" id="KW-1185">Reference proteome</keyword>
<dbReference type="Pfam" id="PF23494">
    <property type="entry name" value="bPH_10"/>
    <property type="match status" value="1"/>
</dbReference>
<dbReference type="InterPro" id="IPR056411">
    <property type="entry name" value="CysS_C"/>
</dbReference>
<reference evidence="5" key="1">
    <citation type="submission" date="2021-01" db="EMBL/GenBank/DDBJ databases">
        <title>Whole genome shotgun sequence of Sinosporangium siamense NBRC 109515.</title>
        <authorList>
            <person name="Komaki H."/>
            <person name="Tamura T."/>
        </authorList>
    </citation>
    <scope>NUCLEOTIDE SEQUENCE</scope>
    <source>
        <strain evidence="5">NBRC 109515</strain>
    </source>
</reference>
<gene>
    <name evidence="5" type="primary">yqeB</name>
    <name evidence="5" type="ORF">Ssi02_08750</name>
</gene>
<evidence type="ECO:0000313" key="5">
    <source>
        <dbReference type="EMBL" id="GII90644.1"/>
    </source>
</evidence>
<evidence type="ECO:0000256" key="1">
    <source>
        <dbReference type="SAM" id="MobiDB-lite"/>
    </source>
</evidence>
<accession>A0A919RDX2</accession>
<feature type="transmembrane region" description="Helical" evidence="2">
    <location>
        <begin position="48"/>
        <end position="70"/>
    </location>
</feature>
<dbReference type="InterPro" id="IPR057798">
    <property type="entry name" value="PH_YqeB"/>
</dbReference>
<evidence type="ECO:0000256" key="2">
    <source>
        <dbReference type="SAM" id="Phobius"/>
    </source>
</evidence>
<proteinExistence type="predicted"/>
<evidence type="ECO:0008006" key="7">
    <source>
        <dbReference type="Google" id="ProtNLM"/>
    </source>
</evidence>
<evidence type="ECO:0000259" key="3">
    <source>
        <dbReference type="Pfam" id="PF23493"/>
    </source>
</evidence>
<evidence type="ECO:0000313" key="6">
    <source>
        <dbReference type="Proteomes" id="UP000606172"/>
    </source>
</evidence>
<dbReference type="Pfam" id="PF23493">
    <property type="entry name" value="CysS_C"/>
    <property type="match status" value="1"/>
</dbReference>
<keyword evidence="2" id="KW-0472">Membrane</keyword>
<dbReference type="Proteomes" id="UP000606172">
    <property type="component" value="Unassembled WGS sequence"/>
</dbReference>
<keyword evidence="2" id="KW-0812">Transmembrane</keyword>
<feature type="domain" description="YqeB PH" evidence="4">
    <location>
        <begin position="2"/>
        <end position="142"/>
    </location>
</feature>
<protein>
    <recommendedName>
        <fullName evidence="7">DUF308 domain-containing protein</fullName>
    </recommendedName>
</protein>
<feature type="region of interest" description="Disordered" evidence="1">
    <location>
        <begin position="207"/>
        <end position="227"/>
    </location>
</feature>
<dbReference type="EMBL" id="BOOW01000006">
    <property type="protein sequence ID" value="GII90644.1"/>
    <property type="molecule type" value="Genomic_DNA"/>
</dbReference>
<feature type="domain" description="Cysteinyl-tRNA ligase anticodon binding" evidence="3">
    <location>
        <begin position="160"/>
        <end position="210"/>
    </location>
</feature>
<comment type="caution">
    <text evidence="5">The sequence shown here is derived from an EMBL/GenBank/DDBJ whole genome shotgun (WGS) entry which is preliminary data.</text>
</comment>
<evidence type="ECO:0000259" key="4">
    <source>
        <dbReference type="Pfam" id="PF23494"/>
    </source>
</evidence>
<organism evidence="5 6">
    <name type="scientific">Sinosporangium siamense</name>
    <dbReference type="NCBI Taxonomy" id="1367973"/>
    <lineage>
        <taxon>Bacteria</taxon>
        <taxon>Bacillati</taxon>
        <taxon>Actinomycetota</taxon>
        <taxon>Actinomycetes</taxon>
        <taxon>Streptosporangiales</taxon>
        <taxon>Streptosporangiaceae</taxon>
        <taxon>Sinosporangium</taxon>
    </lineage>
</organism>
<name>A0A919RDX2_9ACTN</name>
<keyword evidence="2" id="KW-1133">Transmembrane helix</keyword>
<dbReference type="AlphaFoldDB" id="A0A919RDX2"/>
<sequence>MHLFLWVLFPLIGVGLGGLLVFLIGWLADLPWVPFKGPIDLIDSIPDPWLAVGLPAAGLLIGLVVSMITLHESVSVTISDDRVALTTMGKERAFPREAVEAVFVDAKHLVVLGHHTEELAREKHEGLPISQLEAAFTGHGYRYLDGDPHKADFRRWVPDMPGLPPGADALLKARQKALEKSDQSDVRDLRHELGKIGVVVKEEGKRQFWRPSQRPGPQSLPASDLHP</sequence>